<dbReference type="PROSITE" id="PS50294">
    <property type="entry name" value="WD_REPEATS_REGION"/>
    <property type="match status" value="4"/>
</dbReference>
<feature type="region of interest" description="Disordered" evidence="9">
    <location>
        <begin position="1"/>
        <end position="63"/>
    </location>
</feature>
<dbReference type="RefSeq" id="XP_022646569.1">
    <property type="nucleotide sequence ID" value="XM_022790834.1"/>
</dbReference>
<dbReference type="Proteomes" id="UP000594260">
    <property type="component" value="Unplaced"/>
</dbReference>
<keyword evidence="4 8" id="KW-0853">WD repeat</keyword>
<organism evidence="10 11">
    <name type="scientific">Varroa destructor</name>
    <name type="common">Honeybee mite</name>
    <dbReference type="NCBI Taxonomy" id="109461"/>
    <lineage>
        <taxon>Eukaryota</taxon>
        <taxon>Metazoa</taxon>
        <taxon>Ecdysozoa</taxon>
        <taxon>Arthropoda</taxon>
        <taxon>Chelicerata</taxon>
        <taxon>Arachnida</taxon>
        <taxon>Acari</taxon>
        <taxon>Parasitiformes</taxon>
        <taxon>Mesostigmata</taxon>
        <taxon>Gamasina</taxon>
        <taxon>Dermanyssoidea</taxon>
        <taxon>Varroidae</taxon>
        <taxon>Varroa</taxon>
    </lineage>
</organism>
<proteinExistence type="predicted"/>
<dbReference type="GO" id="GO:0005634">
    <property type="term" value="C:nucleus"/>
    <property type="evidence" value="ECO:0007669"/>
    <property type="project" value="UniProtKB-SubCell"/>
</dbReference>
<feature type="compositionally biased region" description="Basic and acidic residues" evidence="9">
    <location>
        <begin position="603"/>
        <end position="626"/>
    </location>
</feature>
<feature type="region of interest" description="Disordered" evidence="9">
    <location>
        <begin position="599"/>
        <end position="626"/>
    </location>
</feature>
<dbReference type="SUPFAM" id="SSF50978">
    <property type="entry name" value="WD40 repeat-like"/>
    <property type="match status" value="1"/>
</dbReference>
<reference evidence="10" key="1">
    <citation type="submission" date="2021-01" db="UniProtKB">
        <authorList>
            <consortium name="EnsemblMetazoa"/>
        </authorList>
    </citation>
    <scope>IDENTIFICATION</scope>
</reference>
<dbReference type="InParanoid" id="A0A7M7J536"/>
<dbReference type="CDD" id="cd00200">
    <property type="entry name" value="WD40"/>
    <property type="match status" value="1"/>
</dbReference>
<dbReference type="KEGG" id="vde:111244123"/>
<dbReference type="InterPro" id="IPR001680">
    <property type="entry name" value="WD40_rpt"/>
</dbReference>
<evidence type="ECO:0000256" key="9">
    <source>
        <dbReference type="SAM" id="MobiDB-lite"/>
    </source>
</evidence>
<evidence type="ECO:0000256" key="1">
    <source>
        <dbReference type="ARBA" id="ARBA00004123"/>
    </source>
</evidence>
<feature type="repeat" description="WD" evidence="8">
    <location>
        <begin position="266"/>
        <end position="309"/>
    </location>
</feature>
<dbReference type="SMART" id="SM00320">
    <property type="entry name" value="WD40"/>
    <property type="match status" value="7"/>
</dbReference>
<feature type="repeat" description="WD" evidence="8">
    <location>
        <begin position="475"/>
        <end position="516"/>
    </location>
</feature>
<evidence type="ECO:0000313" key="11">
    <source>
        <dbReference type="Proteomes" id="UP000594260"/>
    </source>
</evidence>
<dbReference type="CTD" id="22884"/>
<dbReference type="InterPro" id="IPR020472">
    <property type="entry name" value="WD40_PAC1"/>
</dbReference>
<dbReference type="PROSITE" id="PS50082">
    <property type="entry name" value="WD_REPEATS_2"/>
    <property type="match status" value="5"/>
</dbReference>
<accession>A0A7M7J536</accession>
<evidence type="ECO:0000256" key="3">
    <source>
        <dbReference type="ARBA" id="ARBA00022490"/>
    </source>
</evidence>
<evidence type="ECO:0000256" key="2">
    <source>
        <dbReference type="ARBA" id="ARBA00004496"/>
    </source>
</evidence>
<feature type="repeat" description="WD" evidence="8">
    <location>
        <begin position="390"/>
        <end position="431"/>
    </location>
</feature>
<evidence type="ECO:0000256" key="4">
    <source>
        <dbReference type="ARBA" id="ARBA00022574"/>
    </source>
</evidence>
<keyword evidence="6" id="KW-0539">Nucleus</keyword>
<dbReference type="GeneID" id="111244123"/>
<keyword evidence="5" id="KW-0677">Repeat</keyword>
<evidence type="ECO:0000256" key="6">
    <source>
        <dbReference type="ARBA" id="ARBA00023242"/>
    </source>
</evidence>
<keyword evidence="3" id="KW-0963">Cytoplasm</keyword>
<feature type="repeat" description="WD" evidence="8">
    <location>
        <begin position="310"/>
        <end position="341"/>
    </location>
</feature>
<dbReference type="InterPro" id="IPR015943">
    <property type="entry name" value="WD40/YVTN_repeat-like_dom_sf"/>
</dbReference>
<evidence type="ECO:0000256" key="8">
    <source>
        <dbReference type="PROSITE-ProRule" id="PRU00221"/>
    </source>
</evidence>
<protein>
    <recommendedName>
        <fullName evidence="7">WD repeat-containing protein 37</fullName>
    </recommendedName>
</protein>
<evidence type="ECO:0000256" key="7">
    <source>
        <dbReference type="ARBA" id="ARBA00040954"/>
    </source>
</evidence>
<evidence type="ECO:0000313" key="10">
    <source>
        <dbReference type="EnsemblMetazoa" id="XP_022646558"/>
    </source>
</evidence>
<dbReference type="InterPro" id="IPR019775">
    <property type="entry name" value="WD40_repeat_CS"/>
</dbReference>
<dbReference type="PRINTS" id="PR00320">
    <property type="entry name" value="GPROTEINBRPT"/>
</dbReference>
<feature type="compositionally biased region" description="Polar residues" evidence="9">
    <location>
        <begin position="33"/>
        <end position="49"/>
    </location>
</feature>
<keyword evidence="11" id="KW-1185">Reference proteome</keyword>
<dbReference type="OrthoDB" id="6488124at2759"/>
<dbReference type="InterPro" id="IPR036322">
    <property type="entry name" value="WD40_repeat_dom_sf"/>
</dbReference>
<comment type="subcellular location">
    <subcellularLocation>
        <location evidence="2">Cytoplasm</location>
    </subcellularLocation>
    <subcellularLocation>
        <location evidence="1">Nucleus</location>
    </subcellularLocation>
</comment>
<dbReference type="FunFam" id="2.130.10.10:FF:001150">
    <property type="entry name" value="WD repeat-containing protein 37"/>
    <property type="match status" value="1"/>
</dbReference>
<dbReference type="GO" id="GO:0005737">
    <property type="term" value="C:cytoplasm"/>
    <property type="evidence" value="ECO:0007669"/>
    <property type="project" value="UniProtKB-SubCell"/>
</dbReference>
<sequence length="626" mass="67697">MPVVASSTEFRDRPASSGLLRSWGRTLSDKDSNATTENNSTVGYSTPAGSLSGPAATPTGAGQPSLVLARTASGMHDSSKEVGVVKELASAKASLEGHRQPLTAVTSVGSAVATSSHRLADVDRESRELYGENNILPPKARRRLYELFGSIEKEFENLCVENVALRDKVEMLSEQLLMERGGPLSGPASSADRHLRSLQQLAQDSVETVDGQTQSTKGSSNSKTKQGGGSHLSQKIKTTYKLKASTSRIVSSFKTSALTCAPIACYSGHRDGVWEVSAPPNSTVPVVATASADHTARLWDAESGVCVLQYSGHSGSVNSVRFHPSQQLMLTASGDKTVHIWRTNPLASVAVFELQPKGQSSEDEVDSGERDENDAGLAEASVLRVPVLQLTGHQGAVVAADWLINSDQVITASWDRIANVYDVNTGELVTQLIGHDLELTNLAAHPSQRLVVTSSKDTTFRLWDFREAIHSVSVFQGHTESVSSVAFTAAGDRVVSGSDDRTVKVWELRNMRSPLSAVRLDSPVNRLSLSSSNVIAIPHDNRHVRLYDLNGQRLARLPRNNRIGHRRMVCATAWLPEDCKSKVNLVTCGFDKMCIGWSVTPSKEPKESKDKDKDKEGSLIKNKDRE</sequence>
<feature type="region of interest" description="Disordered" evidence="9">
    <location>
        <begin position="204"/>
        <end position="234"/>
    </location>
</feature>
<dbReference type="EnsemblMetazoa" id="XM_022790834">
    <property type="protein sequence ID" value="XP_022646569"/>
    <property type="gene ID" value="LOC111244123"/>
</dbReference>
<dbReference type="Gene3D" id="2.130.10.10">
    <property type="entry name" value="YVTN repeat-like/Quinoprotein amine dehydrogenase"/>
    <property type="match status" value="3"/>
</dbReference>
<dbReference type="PROSITE" id="PS00678">
    <property type="entry name" value="WD_REPEATS_1"/>
    <property type="match status" value="2"/>
</dbReference>
<evidence type="ECO:0000256" key="5">
    <source>
        <dbReference type="ARBA" id="ARBA00022737"/>
    </source>
</evidence>
<dbReference type="FunCoup" id="A0A7M7J536">
    <property type="interactions" value="1516"/>
</dbReference>
<feature type="repeat" description="WD" evidence="8">
    <location>
        <begin position="432"/>
        <end position="473"/>
    </location>
</feature>
<dbReference type="RefSeq" id="XP_022646548.1">
    <property type="nucleotide sequence ID" value="XM_022790813.1"/>
</dbReference>
<dbReference type="OMA" id="XRREIDT"/>
<dbReference type="Pfam" id="PF00400">
    <property type="entry name" value="WD40"/>
    <property type="match status" value="5"/>
</dbReference>
<name>A0A7M7J536_VARDE</name>
<dbReference type="EnsemblMetazoa" id="XM_022790813">
    <property type="protein sequence ID" value="XP_022646548"/>
    <property type="gene ID" value="LOC111244123"/>
</dbReference>
<dbReference type="PANTHER" id="PTHR19855:SF12">
    <property type="entry name" value="WD REPEAT-CONTAINING PROTEIN 37"/>
    <property type="match status" value="1"/>
</dbReference>
<dbReference type="PANTHER" id="PTHR19855">
    <property type="entry name" value="WD40 REPEAT PROTEIN 12, 37"/>
    <property type="match status" value="1"/>
</dbReference>
<dbReference type="RefSeq" id="XP_022646558.1">
    <property type="nucleotide sequence ID" value="XM_022790823.1"/>
</dbReference>
<dbReference type="AlphaFoldDB" id="A0A7M7J536"/>
<dbReference type="EnsemblMetazoa" id="XM_022790823">
    <property type="protein sequence ID" value="XP_022646558"/>
    <property type="gene ID" value="LOC111244123"/>
</dbReference>